<evidence type="ECO:0000313" key="2">
    <source>
        <dbReference type="EMBL" id="ACL13299.1"/>
    </source>
</evidence>
<dbReference type="EMBL" id="FJ492808">
    <property type="protein sequence ID" value="ACL13299.1"/>
    <property type="molecule type" value="Genomic_RNA"/>
</dbReference>
<reference evidence="2" key="1">
    <citation type="submission" date="2008-11" db="EMBL/GenBank/DDBJ databases">
        <title>Complete nucleotide sequence of RNA2 of an isolate from Arizona of Cucurbit yellow stunting disorder virus.</title>
        <authorList>
            <person name="Turina M."/>
            <person name="Falk B.W."/>
        </authorList>
    </citation>
    <scope>NUCLEOTIDE SEQUENCE</scope>
    <source>
        <strain evidence="2">Arizona-1</strain>
    </source>
</reference>
<keyword evidence="1" id="KW-0812">Transmembrane</keyword>
<protein>
    <submittedName>
        <fullName evidence="2">p5</fullName>
    </submittedName>
</protein>
<sequence>MYKNFSTIIFQFVCSRVKLWRRLVWILVLLSLLSAVMLTVL</sequence>
<keyword evidence="1" id="KW-0472">Membrane</keyword>
<evidence type="ECO:0000256" key="1">
    <source>
        <dbReference type="SAM" id="Phobius"/>
    </source>
</evidence>
<proteinExistence type="predicted"/>
<keyword evidence="1" id="KW-1133">Transmembrane helix</keyword>
<organism evidence="2">
    <name type="scientific">Cucurbit yellow stunting disorder virus</name>
    <dbReference type="NCBI Taxonomy" id="51330"/>
    <lineage>
        <taxon>Viruses</taxon>
        <taxon>Riboviria</taxon>
        <taxon>Orthornavirae</taxon>
        <taxon>Kitrinoviricota</taxon>
        <taxon>Alsuviricetes</taxon>
        <taxon>Martellivirales</taxon>
        <taxon>Closteroviridae</taxon>
        <taxon>Crinivirus</taxon>
        <taxon>Crinivirus cucurbitae</taxon>
    </lineage>
</organism>
<accession>B8Y7G2</accession>
<name>B8Y7G2_9CLOS</name>
<feature type="transmembrane region" description="Helical" evidence="1">
    <location>
        <begin position="20"/>
        <end position="40"/>
    </location>
</feature>